<evidence type="ECO:0000256" key="4">
    <source>
        <dbReference type="ARBA" id="ARBA00022989"/>
    </source>
</evidence>
<evidence type="ECO:0000256" key="3">
    <source>
        <dbReference type="ARBA" id="ARBA00022692"/>
    </source>
</evidence>
<feature type="transmembrane region" description="Helical" evidence="6">
    <location>
        <begin position="380"/>
        <end position="398"/>
    </location>
</feature>
<feature type="transmembrane region" description="Helical" evidence="6">
    <location>
        <begin position="45"/>
        <end position="66"/>
    </location>
</feature>
<feature type="transmembrane region" description="Helical" evidence="6">
    <location>
        <begin position="271"/>
        <end position="290"/>
    </location>
</feature>
<evidence type="ECO:0000256" key="6">
    <source>
        <dbReference type="SAM" id="Phobius"/>
    </source>
</evidence>
<feature type="transmembrane region" description="Helical" evidence="6">
    <location>
        <begin position="183"/>
        <end position="202"/>
    </location>
</feature>
<feature type="transmembrane region" description="Helical" evidence="6">
    <location>
        <begin position="125"/>
        <end position="145"/>
    </location>
</feature>
<gene>
    <name evidence="7" type="ORF">IPP58_15920</name>
</gene>
<feature type="transmembrane region" description="Helical" evidence="6">
    <location>
        <begin position="437"/>
        <end position="454"/>
    </location>
</feature>
<feature type="transmembrane region" description="Helical" evidence="6">
    <location>
        <begin position="460"/>
        <end position="479"/>
    </location>
</feature>
<dbReference type="PANTHER" id="PTHR30250">
    <property type="entry name" value="PST FAMILY PREDICTED COLANIC ACID TRANSPORTER"/>
    <property type="match status" value="1"/>
</dbReference>
<feature type="transmembrane region" description="Helical" evidence="6">
    <location>
        <begin position="404"/>
        <end position="425"/>
    </location>
</feature>
<feature type="transmembrane region" description="Helical" evidence="6">
    <location>
        <begin position="12"/>
        <end position="33"/>
    </location>
</feature>
<protein>
    <submittedName>
        <fullName evidence="7">Flippase</fullName>
    </submittedName>
</protein>
<reference evidence="7" key="1">
    <citation type="submission" date="2020-10" db="EMBL/GenBank/DDBJ databases">
        <title>Connecting structure to function with the recovery of over 1000 high-quality activated sludge metagenome-assembled genomes encoding full-length rRNA genes using long-read sequencing.</title>
        <authorList>
            <person name="Singleton C.M."/>
            <person name="Petriglieri F."/>
            <person name="Kristensen J.M."/>
            <person name="Kirkegaard R.H."/>
            <person name="Michaelsen T.Y."/>
            <person name="Andersen M.H."/>
            <person name="Karst S.M."/>
            <person name="Dueholm M.S."/>
            <person name="Nielsen P.H."/>
            <person name="Albertsen M."/>
        </authorList>
    </citation>
    <scope>NUCLEOTIDE SEQUENCE</scope>
    <source>
        <strain evidence="7">Skiv_18-Q3-R9-52_MAXAC.067</strain>
    </source>
</reference>
<evidence type="ECO:0000256" key="5">
    <source>
        <dbReference type="ARBA" id="ARBA00023136"/>
    </source>
</evidence>
<keyword evidence="3 6" id="KW-0812">Transmembrane</keyword>
<dbReference type="AlphaFoldDB" id="A0A9D7SI76"/>
<keyword evidence="2" id="KW-1003">Cell membrane</keyword>
<accession>A0A9D7SI76</accession>
<dbReference type="PANTHER" id="PTHR30250:SF26">
    <property type="entry name" value="PSMA PROTEIN"/>
    <property type="match status" value="1"/>
</dbReference>
<name>A0A9D7SI76_9BACT</name>
<feature type="transmembrane region" description="Helical" evidence="6">
    <location>
        <begin position="311"/>
        <end position="333"/>
    </location>
</feature>
<feature type="transmembrane region" description="Helical" evidence="6">
    <location>
        <begin position="87"/>
        <end position="105"/>
    </location>
</feature>
<dbReference type="EMBL" id="JADKIO010000012">
    <property type="protein sequence ID" value="MBK9797935.1"/>
    <property type="molecule type" value="Genomic_DNA"/>
</dbReference>
<dbReference type="GO" id="GO:0005886">
    <property type="term" value="C:plasma membrane"/>
    <property type="evidence" value="ECO:0007669"/>
    <property type="project" value="UniProtKB-SubCell"/>
</dbReference>
<sequence length="506" mass="55325">MTSVQRLSSGMLWTLLGYVLPTAAALVVIPLLIRQMGPDRFGLLAFVWMIVGYSNFLDLGIGRALTQGIAERLGRGEQDEIPGIIQTGLLMLVILGVAGGVGLSLGSDWISGRFLKVPLELIWDARRSLLLASIAIPLVVVGSALRSVLEGFQRFQGISLVRSSVGVLIYLSALPVLSLTHGVWAIVAMLILVRLVEVGLYASQCRRLVPGMLRRPSFRPSFLKPLFAFGLWSTLNNLVGSFMSMAYADRLLLSSLVGTGALVYFGTPFDMAVRVLVLPTSLVGVLFPALSALGRDSGRATDLVMQAIRTIVFGTAPVFIAMIALAKPLLAVWISPEFSEQSSLIFQLVSAGMFLISISYAPFAYIQAMGRPDLSAKRHLLEIPFYLVASYVGIRLFGAKGSGLVWFLWSIIDLFLIYRIMVGLFVNHSAEGLGRKWVLIAALFGLAFLAGISPSRWAQITAGVSLPLVSFLWGWRLLLQPDDREVFIRWMPWASRLRIRGDVAAR</sequence>
<evidence type="ECO:0000313" key="8">
    <source>
        <dbReference type="Proteomes" id="UP000886657"/>
    </source>
</evidence>
<dbReference type="Pfam" id="PF13440">
    <property type="entry name" value="Polysacc_synt_3"/>
    <property type="match status" value="1"/>
</dbReference>
<keyword evidence="4 6" id="KW-1133">Transmembrane helix</keyword>
<evidence type="ECO:0000256" key="2">
    <source>
        <dbReference type="ARBA" id="ARBA00022475"/>
    </source>
</evidence>
<comment type="subcellular location">
    <subcellularLocation>
        <location evidence="1">Cell membrane</location>
        <topology evidence="1">Multi-pass membrane protein</topology>
    </subcellularLocation>
</comment>
<feature type="transmembrane region" description="Helical" evidence="6">
    <location>
        <begin position="157"/>
        <end position="177"/>
    </location>
</feature>
<feature type="transmembrane region" description="Helical" evidence="6">
    <location>
        <begin position="222"/>
        <end position="247"/>
    </location>
</feature>
<dbReference type="InterPro" id="IPR050833">
    <property type="entry name" value="Poly_Biosynth_Transport"/>
</dbReference>
<proteinExistence type="predicted"/>
<feature type="transmembrane region" description="Helical" evidence="6">
    <location>
        <begin position="345"/>
        <end position="368"/>
    </location>
</feature>
<organism evidence="7 8">
    <name type="scientific">Candidatus Geothrix skivensis</name>
    <dbReference type="NCBI Taxonomy" id="2954439"/>
    <lineage>
        <taxon>Bacteria</taxon>
        <taxon>Pseudomonadati</taxon>
        <taxon>Acidobacteriota</taxon>
        <taxon>Holophagae</taxon>
        <taxon>Holophagales</taxon>
        <taxon>Holophagaceae</taxon>
        <taxon>Geothrix</taxon>
    </lineage>
</organism>
<dbReference type="Proteomes" id="UP000886657">
    <property type="component" value="Unassembled WGS sequence"/>
</dbReference>
<keyword evidence="5 6" id="KW-0472">Membrane</keyword>
<evidence type="ECO:0000256" key="1">
    <source>
        <dbReference type="ARBA" id="ARBA00004651"/>
    </source>
</evidence>
<comment type="caution">
    <text evidence="7">The sequence shown here is derived from an EMBL/GenBank/DDBJ whole genome shotgun (WGS) entry which is preliminary data.</text>
</comment>
<evidence type="ECO:0000313" key="7">
    <source>
        <dbReference type="EMBL" id="MBK9797935.1"/>
    </source>
</evidence>
<dbReference type="CDD" id="cd13128">
    <property type="entry name" value="MATE_Wzx_like"/>
    <property type="match status" value="1"/>
</dbReference>